<feature type="region of interest" description="Disordered" evidence="1">
    <location>
        <begin position="1"/>
        <end position="109"/>
    </location>
</feature>
<gene>
    <name evidence="2" type="ORF">DID88_006265</name>
</gene>
<feature type="compositionally biased region" description="Polar residues" evidence="1">
    <location>
        <begin position="80"/>
        <end position="108"/>
    </location>
</feature>
<accession>A0A395J259</accession>
<sequence length="152" mass="16663">MTSSEEVHRAVRRVEHHSRTRSGSSLKSRTSSATSLRSLWQAPNAEISNESGISDSDDEGENEYEDEDADVDVDTDAATNGTFWVQNRQSRGSTTKKLLNESAETTQPPVLELPEVEADEGLVSPTMAMTAFRDQMVSTVYCSHATPSTKLP</sequence>
<feature type="compositionally biased region" description="Acidic residues" evidence="1">
    <location>
        <begin position="55"/>
        <end position="75"/>
    </location>
</feature>
<comment type="caution">
    <text evidence="2">The sequence shown here is derived from an EMBL/GenBank/DDBJ whole genome shotgun (WGS) entry which is preliminary data.</text>
</comment>
<reference evidence="2 3" key="1">
    <citation type="submission" date="2018-06" db="EMBL/GenBank/DDBJ databases">
        <title>Genome Sequence of the Brown Rot Fungal Pathogen Monilinia fructigena.</title>
        <authorList>
            <person name="Landi L."/>
            <person name="De Miccolis Angelini R.M."/>
            <person name="Pollastro S."/>
            <person name="Abate D."/>
            <person name="Faretra F."/>
            <person name="Romanazzi G."/>
        </authorList>
    </citation>
    <scope>NUCLEOTIDE SEQUENCE [LARGE SCALE GENOMIC DNA]</scope>
    <source>
        <strain evidence="2 3">Mfrg269</strain>
    </source>
</reference>
<proteinExistence type="predicted"/>
<evidence type="ECO:0000313" key="3">
    <source>
        <dbReference type="Proteomes" id="UP000249056"/>
    </source>
</evidence>
<dbReference type="Proteomes" id="UP000249056">
    <property type="component" value="Unassembled WGS sequence"/>
</dbReference>
<feature type="compositionally biased region" description="Low complexity" evidence="1">
    <location>
        <begin position="21"/>
        <end position="39"/>
    </location>
</feature>
<protein>
    <submittedName>
        <fullName evidence="2">Uncharacterized protein</fullName>
    </submittedName>
</protein>
<dbReference type="EMBL" id="QKRW01000006">
    <property type="protein sequence ID" value="RAL66575.1"/>
    <property type="molecule type" value="Genomic_DNA"/>
</dbReference>
<evidence type="ECO:0000313" key="2">
    <source>
        <dbReference type="EMBL" id="RAL66575.1"/>
    </source>
</evidence>
<organism evidence="2 3">
    <name type="scientific">Monilinia fructigena</name>
    <dbReference type="NCBI Taxonomy" id="38457"/>
    <lineage>
        <taxon>Eukaryota</taxon>
        <taxon>Fungi</taxon>
        <taxon>Dikarya</taxon>
        <taxon>Ascomycota</taxon>
        <taxon>Pezizomycotina</taxon>
        <taxon>Leotiomycetes</taxon>
        <taxon>Helotiales</taxon>
        <taxon>Sclerotiniaceae</taxon>
        <taxon>Monilinia</taxon>
    </lineage>
</organism>
<evidence type="ECO:0000256" key="1">
    <source>
        <dbReference type="SAM" id="MobiDB-lite"/>
    </source>
</evidence>
<keyword evidence="3" id="KW-1185">Reference proteome</keyword>
<name>A0A395J259_9HELO</name>
<feature type="compositionally biased region" description="Basic and acidic residues" evidence="1">
    <location>
        <begin position="1"/>
        <end position="13"/>
    </location>
</feature>
<dbReference type="AlphaFoldDB" id="A0A395J259"/>